<evidence type="ECO:0000313" key="2">
    <source>
        <dbReference type="Proteomes" id="UP000272528"/>
    </source>
</evidence>
<reference evidence="2" key="1">
    <citation type="submission" date="2018-12" db="EMBL/GenBank/DDBJ databases">
        <title>Genome sequence of Peanibacillus sp.</title>
        <authorList>
            <person name="Subramani G."/>
            <person name="Srinivasan S."/>
            <person name="Kim M.K."/>
        </authorList>
    </citation>
    <scope>NUCLEOTIDE SEQUENCE [LARGE SCALE GENOMIC DNA]</scope>
    <source>
        <strain evidence="2">18JY67-1</strain>
    </source>
</reference>
<name>A0A3S9ABT9_9BACL</name>
<dbReference type="KEGG" id="palb:EJC50_28200"/>
<protein>
    <submittedName>
        <fullName evidence="1">Uncharacterized protein</fullName>
    </submittedName>
</protein>
<gene>
    <name evidence="1" type="ORF">EJC50_28200</name>
</gene>
<dbReference type="OrthoDB" id="7936138at2"/>
<dbReference type="Pfam" id="PF26099">
    <property type="entry name" value="DUF8034"/>
    <property type="match status" value="2"/>
</dbReference>
<dbReference type="AlphaFoldDB" id="A0A3S9ABT9"/>
<dbReference type="EMBL" id="CP034437">
    <property type="protein sequence ID" value="AZN43151.1"/>
    <property type="molecule type" value="Genomic_DNA"/>
</dbReference>
<evidence type="ECO:0000313" key="1">
    <source>
        <dbReference type="EMBL" id="AZN43151.1"/>
    </source>
</evidence>
<accession>A0A3S9ABT9</accession>
<proteinExistence type="predicted"/>
<dbReference type="RefSeq" id="WP_126019444.1">
    <property type="nucleotide sequence ID" value="NZ_CP034437.1"/>
</dbReference>
<keyword evidence="2" id="KW-1185">Reference proteome</keyword>
<organism evidence="1 2">
    <name type="scientific">Paenibacillus albus</name>
    <dbReference type="NCBI Taxonomy" id="2495582"/>
    <lineage>
        <taxon>Bacteria</taxon>
        <taxon>Bacillati</taxon>
        <taxon>Bacillota</taxon>
        <taxon>Bacilli</taxon>
        <taxon>Bacillales</taxon>
        <taxon>Paenibacillaceae</taxon>
        <taxon>Paenibacillus</taxon>
    </lineage>
</organism>
<sequence>MNNTKTAADKDRIPHIIATDRTAPPQWALQEQQLFQTLNQAAKEFVSQYTRPDGTLIWFDHWPGMDGSDDPYEAFMNLALLYMLGGSDELHEVSRRIFDGITWQWTEYGQIHREFDAYYDWMHHGEGYLYLYFLGLAGPATLKDRQRARQFAAMYTGDDPEAPNYDKEQKLIRSPLTGSRGPRFEVNEEDWSTHRGILDDYLAPYEDIPGVDFASGKCAWSNDEVYGHLLRMMNERMNRGDVPLNLNATGLITHAFMQSGDEKLREWAVEYVQAWEDRTERNGGIIPDNVGLTGAIGEYNDGAWWGGYYGWRWPHGWLTIIEPLTNACMNMVLLTGDLKGLNLARSQIDRNWELRMKKDGKWLVPYKHFDSGWADYREAQPKYPVYLWAMSMAEEDLERVERIPKDHDWNEVIIPAISGRDPKTGRETKHYIGNTQPWYQYIRGLNPDYPQRILSANYEMIGNQLAKMRSPEGDPYSWTEHFNEGIYSAIHIWQEMCPIYFEGLVQLTLGGPMHISHGGLQHGRVRYFDAKAKRPGLPPGVSALVEELTPDSATVHLVNTSLFDRQEVIIQAGVFGEHCFTIAEIVGKEGETVGTDELHGKWLTVELQEGAGIKLRLGMDRFVNTPTYGMPWPEKDDRIIQGRYA</sequence>
<dbReference type="InterPro" id="IPR058347">
    <property type="entry name" value="DUF8034"/>
</dbReference>
<dbReference type="Proteomes" id="UP000272528">
    <property type="component" value="Chromosome"/>
</dbReference>